<feature type="domain" description="RRM" evidence="3">
    <location>
        <begin position="1"/>
        <end position="63"/>
    </location>
</feature>
<evidence type="ECO:0000313" key="5">
    <source>
        <dbReference type="Proteomes" id="UP001220961"/>
    </source>
</evidence>
<proteinExistence type="predicted"/>
<evidence type="ECO:0000259" key="3">
    <source>
        <dbReference type="PROSITE" id="PS50102"/>
    </source>
</evidence>
<gene>
    <name evidence="4" type="ORF">MCAP1_001260</name>
</gene>
<dbReference type="Gene3D" id="3.30.70.330">
    <property type="match status" value="1"/>
</dbReference>
<accession>A0AAF0IZH7</accession>
<keyword evidence="1" id="KW-0694">RNA-binding</keyword>
<dbReference type="SUPFAM" id="SSF54928">
    <property type="entry name" value="RNA-binding domain, RBD"/>
    <property type="match status" value="1"/>
</dbReference>
<feature type="compositionally biased region" description="Basic and acidic residues" evidence="2">
    <location>
        <begin position="130"/>
        <end position="142"/>
    </location>
</feature>
<evidence type="ECO:0000313" key="4">
    <source>
        <dbReference type="EMBL" id="WFD19045.1"/>
    </source>
</evidence>
<dbReference type="Proteomes" id="UP001220961">
    <property type="component" value="Chromosome 2"/>
</dbReference>
<feature type="compositionally biased region" description="Basic and acidic residues" evidence="2">
    <location>
        <begin position="106"/>
        <end position="115"/>
    </location>
</feature>
<reference evidence="4" key="1">
    <citation type="submission" date="2023-03" db="EMBL/GenBank/DDBJ databases">
        <title>Mating type loci evolution in Malassezia.</title>
        <authorList>
            <person name="Coelho M.A."/>
        </authorList>
    </citation>
    <scope>NUCLEOTIDE SEQUENCE</scope>
    <source>
        <strain evidence="4">CBS 10434</strain>
    </source>
</reference>
<sequence length="160" mass="17526">MANTTPNTALYGKVIDVVATRVDGMRGQAFVVFRDLQSATSALRALDGFEFYEKPLVLDYARTRSKATIVAEHGEEALLRPDLLFKRADGTSMRGRITYSNAQGTQDKKRPHDDASTAPSVAPPVAPPESDERPLKTARTEPEPEESDDDAMEIGDSDDE</sequence>
<evidence type="ECO:0000256" key="2">
    <source>
        <dbReference type="SAM" id="MobiDB-lite"/>
    </source>
</evidence>
<dbReference type="InterPro" id="IPR000504">
    <property type="entry name" value="RRM_dom"/>
</dbReference>
<name>A0AAF0IZH7_9BASI</name>
<dbReference type="InterPro" id="IPR035979">
    <property type="entry name" value="RBD_domain_sf"/>
</dbReference>
<dbReference type="InterPro" id="IPR012677">
    <property type="entry name" value="Nucleotide-bd_a/b_plait_sf"/>
</dbReference>
<dbReference type="EMBL" id="CP119909">
    <property type="protein sequence ID" value="WFD19045.1"/>
    <property type="molecule type" value="Genomic_DNA"/>
</dbReference>
<evidence type="ECO:0000256" key="1">
    <source>
        <dbReference type="PROSITE-ProRule" id="PRU00176"/>
    </source>
</evidence>
<organism evidence="4 5">
    <name type="scientific">Malassezia caprae</name>
    <dbReference type="NCBI Taxonomy" id="1381934"/>
    <lineage>
        <taxon>Eukaryota</taxon>
        <taxon>Fungi</taxon>
        <taxon>Dikarya</taxon>
        <taxon>Basidiomycota</taxon>
        <taxon>Ustilaginomycotina</taxon>
        <taxon>Malasseziomycetes</taxon>
        <taxon>Malasseziales</taxon>
        <taxon>Malasseziaceae</taxon>
        <taxon>Malassezia</taxon>
    </lineage>
</organism>
<dbReference type="PROSITE" id="PS50102">
    <property type="entry name" value="RRM"/>
    <property type="match status" value="1"/>
</dbReference>
<keyword evidence="5" id="KW-1185">Reference proteome</keyword>
<protein>
    <recommendedName>
        <fullName evidence="3">RRM domain-containing protein</fullName>
    </recommendedName>
</protein>
<dbReference type="Pfam" id="PF00076">
    <property type="entry name" value="RRM_1"/>
    <property type="match status" value="1"/>
</dbReference>
<dbReference type="GO" id="GO:0003723">
    <property type="term" value="F:RNA binding"/>
    <property type="evidence" value="ECO:0007669"/>
    <property type="project" value="UniProtKB-UniRule"/>
</dbReference>
<feature type="region of interest" description="Disordered" evidence="2">
    <location>
        <begin position="94"/>
        <end position="160"/>
    </location>
</feature>
<feature type="compositionally biased region" description="Acidic residues" evidence="2">
    <location>
        <begin position="143"/>
        <end position="160"/>
    </location>
</feature>
<dbReference type="AlphaFoldDB" id="A0AAF0IZH7"/>